<protein>
    <submittedName>
        <fullName evidence="2">Uncharacterized protein</fullName>
    </submittedName>
</protein>
<feature type="transmembrane region" description="Helical" evidence="1">
    <location>
        <begin position="86"/>
        <end position="107"/>
    </location>
</feature>
<name>A0A3L8PPY8_9ACTN</name>
<reference evidence="2 3" key="1">
    <citation type="submission" date="2018-10" db="EMBL/GenBank/DDBJ databases">
        <title>Aeromicrobium sp. 9W16Y-2 whole genome shotgun sequence.</title>
        <authorList>
            <person name="Li F."/>
        </authorList>
    </citation>
    <scope>NUCLEOTIDE SEQUENCE [LARGE SCALE GENOMIC DNA]</scope>
    <source>
        <strain evidence="2 3">9W16Y-2</strain>
    </source>
</reference>
<sequence>MLDLRRTPEKIERRLHRRRGLGVLDWIALTPSVVVAAALLVIPGATLVAALGLRGFGVVAAGVPVSVTTISGAAIVAPWIGLDWGLLPVAIVWTGALLLAAGLGWVLRRNRDTASRRTPSPAAFWPSAGALVLGTLVMTYLIAQSVKSPENFSMRFDNAFHTSAIRWAVETGNASSLSISSFSSFDGASSLYPAAWHGFVALVADVTGVSVPAAINAANIAAAALGWVAGTIFLALVAIGRRRAVPWTAALVACGFQAFPLLLLNWGTLYPNFFGVTLLPALLALTVLVLRVRGTHREGSIVVALLVAIAALPGALLAHPNAVMAWGLAALAMVFVRLGEWVASRSSQRGQALLIALATGLVLIAAFAAVWNRLRPSLDVAPWKAYQGPVGAVREWLTVSPLGSSIPWVVTVFMLVGVGVLVWRRRFAFVAVWLVFGLLFIISTGAPDGALREYAVGVFYQDNPRLAALTAVGALVPTAVGAMTVGRGVVVLVRRYLPGRRLAAPVAVGIFALACVAVTFQQTIGQAMAWTTSAYVPTQRSQLIDTEELRMIDRLPDLVPEDALILGEPGGGTPFIYALTGIRTAPAYMFYEASDEELEIFHTIEHADRPENRERLCAAADELADASALYIADFNGSGYRNTQVAGLRRPDPRTTELVATEGSVQLYRVTVCDDL</sequence>
<proteinExistence type="predicted"/>
<comment type="caution">
    <text evidence="2">The sequence shown here is derived from an EMBL/GenBank/DDBJ whole genome shotgun (WGS) entry which is preliminary data.</text>
</comment>
<keyword evidence="1" id="KW-0472">Membrane</keyword>
<accession>A0A3L8PPY8</accession>
<feature type="transmembrane region" description="Helical" evidence="1">
    <location>
        <begin position="428"/>
        <end position="446"/>
    </location>
</feature>
<dbReference type="InterPro" id="IPR046671">
    <property type="entry name" value="DUF6541"/>
</dbReference>
<feature type="transmembrane region" description="Helical" evidence="1">
    <location>
        <begin position="299"/>
        <end position="317"/>
    </location>
</feature>
<keyword evidence="1" id="KW-0812">Transmembrane</keyword>
<dbReference type="EMBL" id="RDBF01000001">
    <property type="protein sequence ID" value="RLV57446.1"/>
    <property type="molecule type" value="Genomic_DNA"/>
</dbReference>
<feature type="transmembrane region" description="Helical" evidence="1">
    <location>
        <begin position="247"/>
        <end position="267"/>
    </location>
</feature>
<evidence type="ECO:0000256" key="1">
    <source>
        <dbReference type="SAM" id="Phobius"/>
    </source>
</evidence>
<keyword evidence="1" id="KW-1133">Transmembrane helix</keyword>
<organism evidence="2 3">
    <name type="scientific">Aeromicrobium phragmitis</name>
    <dbReference type="NCBI Taxonomy" id="2478914"/>
    <lineage>
        <taxon>Bacteria</taxon>
        <taxon>Bacillati</taxon>
        <taxon>Actinomycetota</taxon>
        <taxon>Actinomycetes</taxon>
        <taxon>Propionibacteriales</taxon>
        <taxon>Nocardioidaceae</taxon>
        <taxon>Aeromicrobium</taxon>
    </lineage>
</organism>
<feature type="transmembrane region" description="Helical" evidence="1">
    <location>
        <begin position="352"/>
        <end position="371"/>
    </location>
</feature>
<feature type="transmembrane region" description="Helical" evidence="1">
    <location>
        <begin position="26"/>
        <end position="51"/>
    </location>
</feature>
<feature type="transmembrane region" description="Helical" evidence="1">
    <location>
        <begin position="405"/>
        <end position="423"/>
    </location>
</feature>
<feature type="transmembrane region" description="Helical" evidence="1">
    <location>
        <begin position="502"/>
        <end position="520"/>
    </location>
</feature>
<keyword evidence="3" id="KW-1185">Reference proteome</keyword>
<dbReference type="Proteomes" id="UP000282515">
    <property type="component" value="Unassembled WGS sequence"/>
</dbReference>
<dbReference type="Pfam" id="PF20176">
    <property type="entry name" value="DUF6541"/>
    <property type="match status" value="1"/>
</dbReference>
<feature type="transmembrane region" description="Helical" evidence="1">
    <location>
        <begin position="323"/>
        <end position="340"/>
    </location>
</feature>
<evidence type="ECO:0000313" key="3">
    <source>
        <dbReference type="Proteomes" id="UP000282515"/>
    </source>
</evidence>
<gene>
    <name evidence="2" type="ORF">D9V41_02095</name>
</gene>
<feature type="transmembrane region" description="Helical" evidence="1">
    <location>
        <begin position="220"/>
        <end position="240"/>
    </location>
</feature>
<evidence type="ECO:0000313" key="2">
    <source>
        <dbReference type="EMBL" id="RLV57446.1"/>
    </source>
</evidence>
<feature type="transmembrane region" description="Helical" evidence="1">
    <location>
        <begin position="123"/>
        <end position="143"/>
    </location>
</feature>
<feature type="transmembrane region" description="Helical" evidence="1">
    <location>
        <begin position="273"/>
        <end position="292"/>
    </location>
</feature>
<feature type="transmembrane region" description="Helical" evidence="1">
    <location>
        <begin position="58"/>
        <end position="80"/>
    </location>
</feature>
<dbReference type="AlphaFoldDB" id="A0A3L8PPY8"/>
<feature type="transmembrane region" description="Helical" evidence="1">
    <location>
        <begin position="466"/>
        <end position="490"/>
    </location>
</feature>